<protein>
    <submittedName>
        <fullName evidence="1">Uncharacterized protein</fullName>
    </submittedName>
</protein>
<sequence>MRNTYVSLFGNSLVSGMRLLKLNWTSYDNQINRFNLQRVEAADNIKGLHFLPTLPPGNRSLWENGLKIKARL</sequence>
<organism evidence="1 2">
    <name type="scientific">Wallemia mellicola</name>
    <dbReference type="NCBI Taxonomy" id="1708541"/>
    <lineage>
        <taxon>Eukaryota</taxon>
        <taxon>Fungi</taxon>
        <taxon>Dikarya</taxon>
        <taxon>Basidiomycota</taxon>
        <taxon>Wallemiomycotina</taxon>
        <taxon>Wallemiomycetes</taxon>
        <taxon>Wallemiales</taxon>
        <taxon>Wallemiaceae</taxon>
        <taxon>Wallemia</taxon>
    </lineage>
</organism>
<comment type="caution">
    <text evidence="1">The sequence shown here is derived from an EMBL/GenBank/DDBJ whole genome shotgun (WGS) entry which is preliminary data.</text>
</comment>
<proteinExistence type="predicted"/>
<evidence type="ECO:0000313" key="2">
    <source>
        <dbReference type="Proteomes" id="UP000305362"/>
    </source>
</evidence>
<reference evidence="1 2" key="1">
    <citation type="submission" date="2019-03" db="EMBL/GenBank/DDBJ databases">
        <title>Sequencing 25 genomes of Wallemia mellicola.</title>
        <authorList>
            <person name="Gostincar C."/>
        </authorList>
    </citation>
    <scope>NUCLEOTIDE SEQUENCE [LARGE SCALE GENOMIC DNA]</scope>
    <source>
        <strain evidence="1 2">EXF-1277</strain>
    </source>
</reference>
<accession>A0AB74KE30</accession>
<evidence type="ECO:0000313" key="1">
    <source>
        <dbReference type="EMBL" id="TIC66075.1"/>
    </source>
</evidence>
<dbReference type="AlphaFoldDB" id="A0AB74KE30"/>
<dbReference type="Proteomes" id="UP000305362">
    <property type="component" value="Unassembled WGS sequence"/>
</dbReference>
<name>A0AB74KE30_9BASI</name>
<gene>
    <name evidence="1" type="ORF">E3Q03_02338</name>
</gene>
<dbReference type="EMBL" id="SPRV01000022">
    <property type="protein sequence ID" value="TIC66075.1"/>
    <property type="molecule type" value="Genomic_DNA"/>
</dbReference>